<gene>
    <name evidence="3" type="ORF">KZZ10_03470</name>
</gene>
<dbReference type="AlphaFoldDB" id="A0A953N9N1"/>
<feature type="domain" description="Solute-binding protein family 3/N-terminal" evidence="2">
    <location>
        <begin position="14"/>
        <end position="233"/>
    </location>
</feature>
<dbReference type="Gene3D" id="3.40.190.10">
    <property type="entry name" value="Periplasmic binding protein-like II"/>
    <property type="match status" value="2"/>
</dbReference>
<evidence type="ECO:0000313" key="3">
    <source>
        <dbReference type="EMBL" id="MBZ1349694.1"/>
    </source>
</evidence>
<dbReference type="PANTHER" id="PTHR35936:SF17">
    <property type="entry name" value="ARGININE-BINDING EXTRACELLULAR PROTEIN ARTP"/>
    <property type="match status" value="1"/>
</dbReference>
<reference evidence="3" key="1">
    <citation type="submission" date="2021-07" db="EMBL/GenBank/DDBJ databases">
        <title>New genus and species of the family Alcaligenaceae.</title>
        <authorList>
            <person name="Hahn M.W."/>
        </authorList>
    </citation>
    <scope>NUCLEOTIDE SEQUENCE</scope>
    <source>
        <strain evidence="3">LF4-65</strain>
    </source>
</reference>
<dbReference type="SUPFAM" id="SSF53850">
    <property type="entry name" value="Periplasmic binding protein-like II"/>
    <property type="match status" value="1"/>
</dbReference>
<evidence type="ECO:0000313" key="4">
    <source>
        <dbReference type="Proteomes" id="UP000739565"/>
    </source>
</evidence>
<name>A0A953N9N1_9BURK</name>
<proteinExistence type="predicted"/>
<dbReference type="Proteomes" id="UP000739565">
    <property type="component" value="Unassembled WGS sequence"/>
</dbReference>
<comment type="caution">
    <text evidence="3">The sequence shown here is derived from an EMBL/GenBank/DDBJ whole genome shotgun (WGS) entry which is preliminary data.</text>
</comment>
<dbReference type="Pfam" id="PF00497">
    <property type="entry name" value="SBP_bac_3"/>
    <property type="match status" value="1"/>
</dbReference>
<dbReference type="RefSeq" id="WP_259660118.1">
    <property type="nucleotide sequence ID" value="NZ_JAHXRI010000006.1"/>
</dbReference>
<keyword evidence="1" id="KW-0732">Signal</keyword>
<dbReference type="EMBL" id="JAHXRI010000006">
    <property type="protein sequence ID" value="MBZ1349694.1"/>
    <property type="molecule type" value="Genomic_DNA"/>
</dbReference>
<organism evidence="3 4">
    <name type="scientific">Zwartia hollandica</name>
    <dbReference type="NCBI Taxonomy" id="324606"/>
    <lineage>
        <taxon>Bacteria</taxon>
        <taxon>Pseudomonadati</taxon>
        <taxon>Pseudomonadota</taxon>
        <taxon>Betaproteobacteria</taxon>
        <taxon>Burkholderiales</taxon>
        <taxon>Alcaligenaceae</taxon>
        <taxon>Zwartia</taxon>
    </lineage>
</organism>
<protein>
    <submittedName>
        <fullName evidence="3">Transporter substrate-binding domain-containing protein</fullName>
    </submittedName>
</protein>
<dbReference type="PANTHER" id="PTHR35936">
    <property type="entry name" value="MEMBRANE-BOUND LYTIC MUREIN TRANSGLYCOSYLASE F"/>
    <property type="match status" value="1"/>
</dbReference>
<sequence>MNKALALEMAPTGTLRVALNMINFLLISGKSAEGVPVGVAPDLARTIADRIGVPLQLIQYGSPGELADDADKNVWDIGLIGAEPVRAQKIDFSTAYVEIEATYLVPAGSSLKHASEVDRPGNRIAVSARSAYDLWLTRNIQHAQLLHAEGFEATLALFVEKKLEAMAALKPGLLGDVARLPGSRILEGNFTTVQQSVGVPKGRLAAATYLQSFVDEIKKGLVAQLIAKHQVKGLSVAP</sequence>
<keyword evidence="4" id="KW-1185">Reference proteome</keyword>
<dbReference type="InterPro" id="IPR001638">
    <property type="entry name" value="Solute-binding_3/MltF_N"/>
</dbReference>
<accession>A0A953N9N1</accession>
<evidence type="ECO:0000259" key="2">
    <source>
        <dbReference type="SMART" id="SM00062"/>
    </source>
</evidence>
<dbReference type="SMART" id="SM00062">
    <property type="entry name" value="PBPb"/>
    <property type="match status" value="1"/>
</dbReference>
<evidence type="ECO:0000256" key="1">
    <source>
        <dbReference type="ARBA" id="ARBA00022729"/>
    </source>
</evidence>